<dbReference type="Gene3D" id="1.10.1060.10">
    <property type="entry name" value="Alpha-helical ferredoxin"/>
    <property type="match status" value="1"/>
</dbReference>
<evidence type="ECO:0000256" key="2">
    <source>
        <dbReference type="ARBA" id="ARBA00022723"/>
    </source>
</evidence>
<evidence type="ECO:0000313" key="7">
    <source>
        <dbReference type="EMBL" id="CEO90320.1"/>
    </source>
</evidence>
<keyword evidence="2" id="KW-0479">Metal-binding</keyword>
<dbReference type="AlphaFoldDB" id="A0A0B7MJW8"/>
<dbReference type="GO" id="GO:0016491">
    <property type="term" value="F:oxidoreductase activity"/>
    <property type="evidence" value="ECO:0007669"/>
    <property type="project" value="UniProtKB-ARBA"/>
</dbReference>
<gene>
    <name evidence="7" type="ORF">SSCH_800011</name>
</gene>
<name>A0A0B7MJW8_9FIRM</name>
<keyword evidence="5" id="KW-0411">Iron-sulfur</keyword>
<accession>A0A0B7MJW8</accession>
<feature type="domain" description="Cysteine-rich" evidence="6">
    <location>
        <begin position="120"/>
        <end position="202"/>
    </location>
</feature>
<keyword evidence="1" id="KW-0004">4Fe-4S</keyword>
<proteinExistence type="predicted"/>
<keyword evidence="4" id="KW-0408">Iron</keyword>
<dbReference type="InterPro" id="IPR009051">
    <property type="entry name" value="Helical_ferredxn"/>
</dbReference>
<dbReference type="SUPFAM" id="SSF46548">
    <property type="entry name" value="alpha-helical ferredoxin"/>
    <property type="match status" value="1"/>
</dbReference>
<evidence type="ECO:0000256" key="1">
    <source>
        <dbReference type="ARBA" id="ARBA00022485"/>
    </source>
</evidence>
<organism evidence="7 8">
    <name type="scientific">Syntrophaceticus schinkii</name>
    <dbReference type="NCBI Taxonomy" id="499207"/>
    <lineage>
        <taxon>Bacteria</taxon>
        <taxon>Bacillati</taxon>
        <taxon>Bacillota</taxon>
        <taxon>Clostridia</taxon>
        <taxon>Thermoanaerobacterales</taxon>
        <taxon>Thermoanaerobacterales Family III. Incertae Sedis</taxon>
        <taxon>Syntrophaceticus</taxon>
    </lineage>
</organism>
<evidence type="ECO:0000256" key="3">
    <source>
        <dbReference type="ARBA" id="ARBA00022737"/>
    </source>
</evidence>
<evidence type="ECO:0000256" key="5">
    <source>
        <dbReference type="ARBA" id="ARBA00023014"/>
    </source>
</evidence>
<reference evidence="8" key="1">
    <citation type="submission" date="2015-01" db="EMBL/GenBank/DDBJ databases">
        <authorList>
            <person name="Manzoor Shahid"/>
            <person name="Zubair Saima"/>
        </authorList>
    </citation>
    <scope>NUCLEOTIDE SEQUENCE [LARGE SCALE GENOMIC DNA]</scope>
    <source>
        <strain evidence="8">Sp3</strain>
    </source>
</reference>
<dbReference type="Proteomes" id="UP000046155">
    <property type="component" value="Unassembled WGS sequence"/>
</dbReference>
<feature type="domain" description="Cysteine-rich" evidence="6">
    <location>
        <begin position="245"/>
        <end position="328"/>
    </location>
</feature>
<dbReference type="PROSITE" id="PS00198">
    <property type="entry name" value="4FE4S_FER_1"/>
    <property type="match status" value="1"/>
</dbReference>
<keyword evidence="8" id="KW-1185">Reference proteome</keyword>
<dbReference type="Pfam" id="PF02754">
    <property type="entry name" value="CCG"/>
    <property type="match status" value="2"/>
</dbReference>
<dbReference type="GO" id="GO:0051539">
    <property type="term" value="F:4 iron, 4 sulfur cluster binding"/>
    <property type="evidence" value="ECO:0007669"/>
    <property type="project" value="UniProtKB-KW"/>
</dbReference>
<protein>
    <recommendedName>
        <fullName evidence="6">Cysteine-rich domain-containing protein</fullName>
    </recommendedName>
</protein>
<dbReference type="GO" id="GO:0046872">
    <property type="term" value="F:metal ion binding"/>
    <property type="evidence" value="ECO:0007669"/>
    <property type="project" value="UniProtKB-KW"/>
</dbReference>
<dbReference type="PANTHER" id="PTHR32479">
    <property type="entry name" value="GLYCOLATE OXIDASE IRON-SULFUR SUBUNIT"/>
    <property type="match status" value="1"/>
</dbReference>
<dbReference type="EMBL" id="CDRZ01000281">
    <property type="protein sequence ID" value="CEO90320.1"/>
    <property type="molecule type" value="Genomic_DNA"/>
</dbReference>
<evidence type="ECO:0000256" key="4">
    <source>
        <dbReference type="ARBA" id="ARBA00023004"/>
    </source>
</evidence>
<evidence type="ECO:0000313" key="8">
    <source>
        <dbReference type="Proteomes" id="UP000046155"/>
    </source>
</evidence>
<keyword evidence="3" id="KW-0677">Repeat</keyword>
<dbReference type="InterPro" id="IPR004017">
    <property type="entry name" value="Cys_rich_dom"/>
</dbReference>
<dbReference type="InterPro" id="IPR017900">
    <property type="entry name" value="4Fe4S_Fe_S_CS"/>
</dbReference>
<evidence type="ECO:0000259" key="6">
    <source>
        <dbReference type="Pfam" id="PF02754"/>
    </source>
</evidence>
<sequence length="348" mass="39029">MDEAKDIHNFCASCLRCKEVCPAGINIPDLILSIREEVVEKNKSAVLDLLVDGFLKKDTRFNSLMKLGAYAGKVVSPGGNFPLFLTRKFAGQKYIPAISTKSLSDRYIQSSIKKISNKRVLFFPGCLVEYIFPEIGEKIIKFLEKCSYQPILLDKYGCCGGPAHHTGKKNAFIEIARSNFSKIKAIDPDFIVSPCPTCTEVIKKRYGEVLPEAKDYLYKRTFDYCQFIFETGFQNIETRFDCIATYHDPCHLRRGLGITDEPRQIIKKLGFQLVEMDEYDACCGMAGAFSLKLPKISEEIMKKKLSKAEKTCAKNLITACPGCLLQLRGGAKALGKDIDVKHLAELVE</sequence>